<proteinExistence type="predicted"/>
<dbReference type="Proteomes" id="UP000332933">
    <property type="component" value="Unassembled WGS sequence"/>
</dbReference>
<organism evidence="3 4">
    <name type="scientific">Aphanomyces stellatus</name>
    <dbReference type="NCBI Taxonomy" id="120398"/>
    <lineage>
        <taxon>Eukaryota</taxon>
        <taxon>Sar</taxon>
        <taxon>Stramenopiles</taxon>
        <taxon>Oomycota</taxon>
        <taxon>Saprolegniomycetes</taxon>
        <taxon>Saprolegniales</taxon>
        <taxon>Verrucalvaceae</taxon>
        <taxon>Aphanomyces</taxon>
    </lineage>
</organism>
<evidence type="ECO:0000313" key="4">
    <source>
        <dbReference type="Proteomes" id="UP000332933"/>
    </source>
</evidence>
<feature type="region of interest" description="Disordered" evidence="1">
    <location>
        <begin position="410"/>
        <end position="442"/>
    </location>
</feature>
<feature type="compositionally biased region" description="Acidic residues" evidence="1">
    <location>
        <begin position="123"/>
        <end position="147"/>
    </location>
</feature>
<evidence type="ECO:0000313" key="3">
    <source>
        <dbReference type="EMBL" id="VFT84476.1"/>
    </source>
</evidence>
<reference evidence="3 4" key="1">
    <citation type="submission" date="2019-03" db="EMBL/GenBank/DDBJ databases">
        <authorList>
            <person name="Gaulin E."/>
            <person name="Dumas B."/>
        </authorList>
    </citation>
    <scope>NUCLEOTIDE SEQUENCE [LARGE SCALE GENOMIC DNA]</scope>
    <source>
        <strain evidence="3">CBS 568.67</strain>
    </source>
</reference>
<feature type="region of interest" description="Disordered" evidence="1">
    <location>
        <begin position="296"/>
        <end position="328"/>
    </location>
</feature>
<feature type="region of interest" description="Disordered" evidence="1">
    <location>
        <begin position="114"/>
        <end position="156"/>
    </location>
</feature>
<evidence type="ECO:0000256" key="1">
    <source>
        <dbReference type="SAM" id="MobiDB-lite"/>
    </source>
</evidence>
<dbReference type="AlphaFoldDB" id="A0A485KII5"/>
<keyword evidence="4" id="KW-1185">Reference proteome</keyword>
<dbReference type="EMBL" id="CAADRA010004148">
    <property type="protein sequence ID" value="VFT84476.1"/>
    <property type="molecule type" value="Genomic_DNA"/>
</dbReference>
<feature type="compositionally biased region" description="Low complexity" evidence="1">
    <location>
        <begin position="312"/>
        <end position="328"/>
    </location>
</feature>
<evidence type="ECO:0000313" key="2">
    <source>
        <dbReference type="EMBL" id="KAF0703668.1"/>
    </source>
</evidence>
<dbReference type="OrthoDB" id="68920at2759"/>
<gene>
    <name evidence="3" type="primary">Aste57867_7567</name>
    <name evidence="2" type="ORF">As57867_007541</name>
    <name evidence="3" type="ORF">ASTE57867_7567</name>
</gene>
<dbReference type="EMBL" id="VJMH01004136">
    <property type="protein sequence ID" value="KAF0703668.1"/>
    <property type="molecule type" value="Genomic_DNA"/>
</dbReference>
<reference evidence="2" key="2">
    <citation type="submission" date="2019-06" db="EMBL/GenBank/DDBJ databases">
        <title>Genomics analysis of Aphanomyces spp. identifies a new class of oomycete effector associated with host adaptation.</title>
        <authorList>
            <person name="Gaulin E."/>
        </authorList>
    </citation>
    <scope>NUCLEOTIDE SEQUENCE</scope>
    <source>
        <strain evidence="2">CBS 578.67</strain>
    </source>
</reference>
<feature type="compositionally biased region" description="Basic residues" evidence="1">
    <location>
        <begin position="430"/>
        <end position="442"/>
    </location>
</feature>
<accession>A0A485KII5</accession>
<name>A0A485KII5_9STRA</name>
<protein>
    <submittedName>
        <fullName evidence="3">Aste57867_7567 protein</fullName>
    </submittedName>
</protein>
<sequence>MHAAFASHALSEVECKRILATGEMRGVPREELKKDYMMTSIDDFCGPGLWVLRKRDEPITIHERPEQRRTSWFSSLLTTTYSSTTSTLTHTNETTTQDGVACSVQHGTGNVFMTSQPRHMTLDDDSDDDDDNDFDDMDIDDRFDDDASMTTPAKSSMARLETTHIEMINSESSFQSPVATISIGKVQDVQYSPQVTTPAAAMPNGLLTRLRVHLPSNDVTPLAKTASVPEFGISPILGDNKKKAVLIKKRQFDDVTPEKLPLVVPPSIPEGNELSPEMDNELDIVMRHEVEPARRRSWPSPDFFKRSKPTEESPAAVASPSSLEELLNLPPDTSSLWARLKSIRMPDLLAEGLSFHGSGGANDDDEDDENHGDDDLCCGFDLMNVDGGATMDDDPHPLTLEFSLTHMTPCDHESHPAASLPTKPASPPRRVTRSQRRSKRLAKGVSLSNLTCCELEHHEWGRFSTCGRMHGRWTPPKEAPSN</sequence>